<dbReference type="InterPro" id="IPR037731">
    <property type="entry name" value="ASY3-like"/>
</dbReference>
<dbReference type="EMBL" id="CM001879">
    <property type="protein sequence ID" value="EOX95471.1"/>
    <property type="molecule type" value="Genomic_DNA"/>
</dbReference>
<feature type="region of interest" description="Disordered" evidence="1">
    <location>
        <begin position="105"/>
        <end position="164"/>
    </location>
</feature>
<dbReference type="OMA" id="QGVVEMC"/>
<evidence type="ECO:0000313" key="4">
    <source>
        <dbReference type="EMBL" id="EOX95471.1"/>
    </source>
</evidence>
<dbReference type="STRING" id="3641.A0A061DTQ0"/>
<evidence type="ECO:0000259" key="3">
    <source>
        <dbReference type="Pfam" id="PF20435"/>
    </source>
</evidence>
<keyword evidence="2" id="KW-1133">Transmembrane helix</keyword>
<feature type="compositionally biased region" description="Basic and acidic residues" evidence="1">
    <location>
        <begin position="134"/>
        <end position="154"/>
    </location>
</feature>
<feature type="region of interest" description="Disordered" evidence="1">
    <location>
        <begin position="668"/>
        <end position="687"/>
    </location>
</feature>
<feature type="compositionally biased region" description="Low complexity" evidence="1">
    <location>
        <begin position="386"/>
        <end position="397"/>
    </location>
</feature>
<feature type="region of interest" description="Disordered" evidence="1">
    <location>
        <begin position="285"/>
        <end position="409"/>
    </location>
</feature>
<dbReference type="Gramene" id="EOX95471">
    <property type="protein sequence ID" value="EOX95471"/>
    <property type="gene ID" value="TCM_004958"/>
</dbReference>
<dbReference type="GO" id="GO:0005694">
    <property type="term" value="C:chromosome"/>
    <property type="evidence" value="ECO:0007669"/>
    <property type="project" value="EnsemblPlants"/>
</dbReference>
<sequence length="872" mass="99122">MTLRANSLFPPLFPIRKTHLKIHHPLFFFCFFHYYSTIFLFTSPYFSQFVSFKIPKNNRKPIDLQVLARDRPDQMSDCRSFGSNYHPSSQSRKISIGVTVDSLAKRKTGTTKENEGKLPNTERSKPSTGISTEGKTKGEAVKTAKGRQTEDAEQVKSPWITPRSFHKKSLAPETVFFPEETSNSRQKKLNAVKDVALTHSVQFFSNQTLNPQNVCCNQNKHDGLTYKRKGGKDGNSQTVEDFNFSNAHREFLESDKVVLEDKADKRQNVQTEALKIKLQELLGTVSSPKSQQSSSQSHEFNANNLRPEIITNNMGDTVEKPRQNSDTIETDSDNPDNTIKRPVTRSLTRKRAAAKVQPDKTKVGLSSNQKHRESIFSFGEGRPMKLGGSANGGSSLSRKMKIQKKSSKIDPRRICFPEEDNADEIQQTTYRSETSVPAEKTSLLGNKIESFPGSFNEKSRENFEKVQDKDSVYSPVINNTNQQVNFDNPTSPEKGEKQEDLANISLRNVVRTQHDFQSPTFECRTPTLNTSPSPTPKTVDIEQGDCSFVPLDRGFIIGNIRSFRTFQCSKPVCNKFIAQSQSPDDAEKHIDSSLRNPMPIKENIDAVNEHSEPSSEERWSESFEEGSPIIKRYDCHRENIISPETVIAEKPNLVHCPIKRLQNHEDVGLSEFSPTSPSQKEGVGDGESYWFQEPSEQDQEDELTRAVTLFALALETFKQKMDSATRKKSSEILMSISEEIKSLLLNAESQIESDIWKLTSLSKTKRKRLETRFQEKQEQLKLILEKFMEDIHHHLLDCRSTLEGMETHQIELKGIMKKQKASHQKLLVHVEEAVENQINNAERRITAIHESAREKMLQLKHVIAECLKDNIS</sequence>
<keyword evidence="5" id="KW-1185">Reference proteome</keyword>
<dbReference type="eggNOG" id="ENOG502R6IY">
    <property type="taxonomic scope" value="Eukaryota"/>
</dbReference>
<organism evidence="4 5">
    <name type="scientific">Theobroma cacao</name>
    <name type="common">Cacao</name>
    <name type="synonym">Cocoa</name>
    <dbReference type="NCBI Taxonomy" id="3641"/>
    <lineage>
        <taxon>Eukaryota</taxon>
        <taxon>Viridiplantae</taxon>
        <taxon>Streptophyta</taxon>
        <taxon>Embryophyta</taxon>
        <taxon>Tracheophyta</taxon>
        <taxon>Spermatophyta</taxon>
        <taxon>Magnoliopsida</taxon>
        <taxon>eudicotyledons</taxon>
        <taxon>Gunneridae</taxon>
        <taxon>Pentapetalae</taxon>
        <taxon>rosids</taxon>
        <taxon>malvids</taxon>
        <taxon>Malvales</taxon>
        <taxon>Malvaceae</taxon>
        <taxon>Byttnerioideae</taxon>
        <taxon>Theobroma</taxon>
    </lineage>
</organism>
<keyword evidence="2" id="KW-0472">Membrane</keyword>
<feature type="domain" description="Meiosis-specific protein ASY3-like coiled-coil" evidence="3">
    <location>
        <begin position="75"/>
        <end position="870"/>
    </location>
</feature>
<name>A0A061DTQ0_THECC</name>
<evidence type="ECO:0000313" key="5">
    <source>
        <dbReference type="Proteomes" id="UP000026915"/>
    </source>
</evidence>
<proteinExistence type="predicted"/>
<evidence type="ECO:0000256" key="1">
    <source>
        <dbReference type="SAM" id="MobiDB-lite"/>
    </source>
</evidence>
<feature type="compositionally biased region" description="Polar residues" evidence="1">
    <location>
        <begin position="298"/>
        <end position="315"/>
    </location>
</feature>
<feature type="compositionally biased region" description="Basic and acidic residues" evidence="1">
    <location>
        <begin position="110"/>
        <end position="125"/>
    </location>
</feature>
<dbReference type="GO" id="GO:0090173">
    <property type="term" value="P:regulation of synaptonemal complex assembly"/>
    <property type="evidence" value="ECO:0007669"/>
    <property type="project" value="EnsemblPlants"/>
</dbReference>
<dbReference type="InterPro" id="IPR046845">
    <property type="entry name" value="ASY3-like_CC"/>
</dbReference>
<feature type="compositionally biased region" description="Low complexity" evidence="1">
    <location>
        <begin position="286"/>
        <end position="297"/>
    </location>
</feature>
<dbReference type="GO" id="GO:0005730">
    <property type="term" value="C:nucleolus"/>
    <property type="evidence" value="ECO:0007669"/>
    <property type="project" value="EnsemblPlants"/>
</dbReference>
<dbReference type="FunCoup" id="A0A061DTQ0">
    <property type="interactions" value="308"/>
</dbReference>
<keyword evidence="2" id="KW-0812">Transmembrane</keyword>
<evidence type="ECO:0000256" key="2">
    <source>
        <dbReference type="SAM" id="Phobius"/>
    </source>
</evidence>
<dbReference type="PANTHER" id="PTHR36027">
    <property type="entry name" value="MEIOSIS-SPECIFIC PROTEIN ASY3"/>
    <property type="match status" value="1"/>
</dbReference>
<dbReference type="InParanoid" id="A0A061DTQ0"/>
<dbReference type="Proteomes" id="UP000026915">
    <property type="component" value="Chromosome 1"/>
</dbReference>
<dbReference type="GO" id="GO:0051321">
    <property type="term" value="P:meiotic cell cycle"/>
    <property type="evidence" value="ECO:0007669"/>
    <property type="project" value="EnsemblPlants"/>
</dbReference>
<dbReference type="Pfam" id="PF20435">
    <property type="entry name" value="ASY3-like"/>
    <property type="match status" value="1"/>
</dbReference>
<dbReference type="AlphaFoldDB" id="A0A061DTQ0"/>
<accession>A0A061DTQ0</accession>
<dbReference type="PANTHER" id="PTHR36027:SF1">
    <property type="entry name" value="MEIOSIS-SPECIFIC PROTEIN ASY3"/>
    <property type="match status" value="1"/>
</dbReference>
<gene>
    <name evidence="4" type="ORF">TCM_004958</name>
</gene>
<reference evidence="4 5" key="1">
    <citation type="journal article" date="2013" name="Genome Biol.">
        <title>The genome sequence of the most widely cultivated cacao type and its use to identify candidate genes regulating pod color.</title>
        <authorList>
            <person name="Motamayor J.C."/>
            <person name="Mockaitis K."/>
            <person name="Schmutz J."/>
            <person name="Haiminen N."/>
            <person name="Iii D.L."/>
            <person name="Cornejo O."/>
            <person name="Findley S.D."/>
            <person name="Zheng P."/>
            <person name="Utro F."/>
            <person name="Royaert S."/>
            <person name="Saski C."/>
            <person name="Jenkins J."/>
            <person name="Podicheti R."/>
            <person name="Zhao M."/>
            <person name="Scheffler B.E."/>
            <person name="Stack J.C."/>
            <person name="Feltus F.A."/>
            <person name="Mustiga G.M."/>
            <person name="Amores F."/>
            <person name="Phillips W."/>
            <person name="Marelli J.P."/>
            <person name="May G.D."/>
            <person name="Shapiro H."/>
            <person name="Ma J."/>
            <person name="Bustamante C.D."/>
            <person name="Schnell R.J."/>
            <person name="Main D."/>
            <person name="Gilbert D."/>
            <person name="Parida L."/>
            <person name="Kuhn D.N."/>
        </authorList>
    </citation>
    <scope>NUCLEOTIDE SEQUENCE [LARGE SCALE GENOMIC DNA]</scope>
    <source>
        <strain evidence="5">cv. Matina 1-6</strain>
    </source>
</reference>
<protein>
    <submittedName>
        <fullName evidence="4">Uncharacterized protein isoform 1</fullName>
    </submittedName>
</protein>
<feature type="transmembrane region" description="Helical" evidence="2">
    <location>
        <begin position="26"/>
        <end position="46"/>
    </location>
</feature>